<keyword evidence="2 12" id="KW-0349">Heme</keyword>
<dbReference type="Proteomes" id="UP001155241">
    <property type="component" value="Unassembled WGS sequence"/>
</dbReference>
<comment type="similarity">
    <text evidence="9 12 13">Belongs to the peroxidase family. Peroxidase/catalase subfamily.</text>
</comment>
<keyword evidence="5 12" id="KW-0408">Iron</keyword>
<evidence type="ECO:0000256" key="10">
    <source>
        <dbReference type="ARBA" id="ARBA00067012"/>
    </source>
</evidence>
<dbReference type="PROSITE" id="PS00436">
    <property type="entry name" value="PEROXIDASE_2"/>
    <property type="match status" value="1"/>
</dbReference>
<dbReference type="CDD" id="cd08200">
    <property type="entry name" value="catalase_peroxidase_2"/>
    <property type="match status" value="1"/>
</dbReference>
<dbReference type="GO" id="GO:0004096">
    <property type="term" value="F:catalase activity"/>
    <property type="evidence" value="ECO:0007669"/>
    <property type="project" value="UniProtKB-UniRule"/>
</dbReference>
<dbReference type="InterPro" id="IPR019794">
    <property type="entry name" value="Peroxidases_AS"/>
</dbReference>
<evidence type="ECO:0000256" key="3">
    <source>
        <dbReference type="ARBA" id="ARBA00022723"/>
    </source>
</evidence>
<reference evidence="16" key="1">
    <citation type="submission" date="2022-06" db="EMBL/GenBank/DDBJ databases">
        <title>Aeoliella straminimaris, a novel planctomycete from sediments.</title>
        <authorList>
            <person name="Vitorino I.R."/>
            <person name="Lage O.M."/>
        </authorList>
    </citation>
    <scope>NUCLEOTIDE SEQUENCE</scope>
    <source>
        <strain evidence="16">ICT_H6.2</strain>
    </source>
</reference>
<dbReference type="GO" id="GO:0046872">
    <property type="term" value="F:metal ion binding"/>
    <property type="evidence" value="ECO:0007669"/>
    <property type="project" value="UniProtKB-KW"/>
</dbReference>
<evidence type="ECO:0000256" key="6">
    <source>
        <dbReference type="ARBA" id="ARBA00023324"/>
    </source>
</evidence>
<dbReference type="PRINTS" id="PR00460">
    <property type="entry name" value="BPEROXIDASE"/>
</dbReference>
<feature type="region of interest" description="Disordered" evidence="14">
    <location>
        <begin position="323"/>
        <end position="345"/>
    </location>
</feature>
<evidence type="ECO:0000256" key="9">
    <source>
        <dbReference type="ARBA" id="ARBA00060838"/>
    </source>
</evidence>
<comment type="catalytic activity">
    <reaction evidence="8 12 13">
        <text>H2O2 + AH2 = A + 2 H2O</text>
        <dbReference type="Rhea" id="RHEA:30275"/>
        <dbReference type="ChEBI" id="CHEBI:13193"/>
        <dbReference type="ChEBI" id="CHEBI:15377"/>
        <dbReference type="ChEBI" id="CHEBI:16240"/>
        <dbReference type="ChEBI" id="CHEBI:17499"/>
        <dbReference type="EC" id="1.11.1.21"/>
    </reaction>
</comment>
<dbReference type="InterPro" id="IPR002016">
    <property type="entry name" value="Haem_peroxidase"/>
</dbReference>
<dbReference type="FunFam" id="1.10.420.10:FF:000004">
    <property type="entry name" value="Catalase-peroxidase"/>
    <property type="match status" value="1"/>
</dbReference>
<evidence type="ECO:0000259" key="15">
    <source>
        <dbReference type="PROSITE" id="PS50873"/>
    </source>
</evidence>
<dbReference type="InterPro" id="IPR000763">
    <property type="entry name" value="Catalase_peroxidase"/>
</dbReference>
<dbReference type="EC" id="1.11.1.21" evidence="10 12"/>
<protein>
    <recommendedName>
        <fullName evidence="11 12">Catalase-peroxidase</fullName>
        <shortName evidence="12">CP</shortName>
        <ecNumber evidence="10 12">1.11.1.21</ecNumber>
    </recommendedName>
    <alternativeName>
        <fullName evidence="12">Peroxidase/catalase</fullName>
    </alternativeName>
</protein>
<dbReference type="NCBIfam" id="TIGR00198">
    <property type="entry name" value="cat_per_HPI"/>
    <property type="match status" value="1"/>
</dbReference>
<dbReference type="GO" id="GO:0020037">
    <property type="term" value="F:heme binding"/>
    <property type="evidence" value="ECO:0007669"/>
    <property type="project" value="InterPro"/>
</dbReference>
<dbReference type="InterPro" id="IPR010255">
    <property type="entry name" value="Haem_peroxidase_sf"/>
</dbReference>
<dbReference type="PROSITE" id="PS00435">
    <property type="entry name" value="PEROXIDASE_1"/>
    <property type="match status" value="1"/>
</dbReference>
<evidence type="ECO:0000256" key="8">
    <source>
        <dbReference type="ARBA" id="ARBA00051651"/>
    </source>
</evidence>
<comment type="cofactor">
    <cofactor evidence="12">
        <name>heme b</name>
        <dbReference type="ChEBI" id="CHEBI:60344"/>
    </cofactor>
    <text evidence="12">Binds 1 heme b (iron(II)-protoporphyrin IX) group per dimer.</text>
</comment>
<evidence type="ECO:0000256" key="4">
    <source>
        <dbReference type="ARBA" id="ARBA00023002"/>
    </source>
</evidence>
<dbReference type="CDD" id="cd00649">
    <property type="entry name" value="catalase_peroxidase_1"/>
    <property type="match status" value="1"/>
</dbReference>
<dbReference type="Gene3D" id="1.10.420.10">
    <property type="entry name" value="Peroxidase, domain 2"/>
    <property type="match status" value="2"/>
</dbReference>
<evidence type="ECO:0000256" key="1">
    <source>
        <dbReference type="ARBA" id="ARBA00022559"/>
    </source>
</evidence>
<evidence type="ECO:0000256" key="7">
    <source>
        <dbReference type="ARBA" id="ARBA00049145"/>
    </source>
</evidence>
<keyword evidence="3 12" id="KW-0479">Metal-binding</keyword>
<keyword evidence="17" id="KW-1185">Reference proteome</keyword>
<dbReference type="FunFam" id="1.10.520.10:FF:000004">
    <property type="entry name" value="Catalase-peroxidase"/>
    <property type="match status" value="1"/>
</dbReference>
<organism evidence="16 17">
    <name type="scientific">Aeoliella straminimaris</name>
    <dbReference type="NCBI Taxonomy" id="2954799"/>
    <lineage>
        <taxon>Bacteria</taxon>
        <taxon>Pseudomonadati</taxon>
        <taxon>Planctomycetota</taxon>
        <taxon>Planctomycetia</taxon>
        <taxon>Pirellulales</taxon>
        <taxon>Lacipirellulaceae</taxon>
        <taxon>Aeoliella</taxon>
    </lineage>
</organism>
<comment type="catalytic activity">
    <reaction evidence="7 12 13">
        <text>2 H2O2 = O2 + 2 H2O</text>
        <dbReference type="Rhea" id="RHEA:20309"/>
        <dbReference type="ChEBI" id="CHEBI:15377"/>
        <dbReference type="ChEBI" id="CHEBI:15379"/>
        <dbReference type="ChEBI" id="CHEBI:16240"/>
        <dbReference type="EC" id="1.11.1.21"/>
    </reaction>
</comment>
<evidence type="ECO:0000256" key="13">
    <source>
        <dbReference type="RuleBase" id="RU003451"/>
    </source>
</evidence>
<dbReference type="PRINTS" id="PR00458">
    <property type="entry name" value="PEROXIDASE"/>
</dbReference>
<dbReference type="FunFam" id="1.10.420.10:FF:000002">
    <property type="entry name" value="Catalase-peroxidase"/>
    <property type="match status" value="1"/>
</dbReference>
<name>A0A9X2FEL0_9BACT</name>
<dbReference type="InterPro" id="IPR019793">
    <property type="entry name" value="Peroxidases_heam-ligand_BS"/>
</dbReference>
<sequence length="728" mass="80120">MAGQPMGVQDWWPNQLNLSILHQNSAKSNPLGKDFNYAEEFESLDLAAVKKDLEELMTNSQDWWPADYGHYGGLFIRMAWHSAGTYRVSDGRGGASDGTQRFAPLNSWPDNANLDKARRLLWPIKQKYGNRISWADLMVLTGNVALESMGFETFGFAGGREDVWEPQMDVYWGPENEWLGGKRYHGGSDLENPLAATQMGLIYVNPEGPKGKPDPKAAAQAIRETFGRMAMNDEETVALIAGGHTFGKAHGAASPAEYVGPEPEAAGLEEQGLGWKNSLGSGNAGDTITSGLEGAWTTTPNQWSHNYFENLFGYEWELTKSPAGANQWTPTSPEAKGTVPDAHDDSKSHAPMMFTTDLALKVDPAYAKISRRFHENPEEFEKAFAKAWYKLTHRDMGPYARLLGSEVPEPQLWQDPVPEADYKMVDAKDIADLKGQILDSGLSVSELVTTAWASASTFRGSDMRGGANGARIRLAPQKDWQVNQPEQLAKVLGTLEKIQKDFNSSATGDKQVSLADLIVLGGCAGVEQAAKKAGHDVTVPFKPGRTDATQEMTDVEAFAPLEPTADGFRNYVASGHSRRPEELLVDKAQLLELTAPEMTVLVGGMRVLGANYEGSKHGVLTDEPETLTNDFFVNLLDMRSEWQKGQTDEEFQAVDRESGDVKWTGSRVDLVFGSNSQLRAISEVYAADGGEERFVEDFIAAWDKVMNLDRFDLERAKREASHGVALRQ</sequence>
<comment type="subunit">
    <text evidence="12">Homodimer or homotetramer.</text>
</comment>
<dbReference type="PANTHER" id="PTHR30555">
    <property type="entry name" value="HYDROPEROXIDASE I, BIFUNCTIONAL CATALASE-PEROXIDASE"/>
    <property type="match status" value="1"/>
</dbReference>
<dbReference type="FunFam" id="1.10.520.10:FF:000002">
    <property type="entry name" value="Catalase-peroxidase"/>
    <property type="match status" value="1"/>
</dbReference>
<evidence type="ECO:0000256" key="12">
    <source>
        <dbReference type="HAMAP-Rule" id="MF_01961"/>
    </source>
</evidence>
<dbReference type="PANTHER" id="PTHR30555:SF0">
    <property type="entry name" value="CATALASE-PEROXIDASE"/>
    <property type="match status" value="1"/>
</dbReference>
<accession>A0A9X2FEL0</accession>
<feature type="site" description="Transition state stabilizer" evidence="12">
    <location>
        <position position="77"/>
    </location>
</feature>
<dbReference type="GO" id="GO:0042744">
    <property type="term" value="P:hydrogen peroxide catabolic process"/>
    <property type="evidence" value="ECO:0007669"/>
    <property type="project" value="UniProtKB-KW"/>
</dbReference>
<comment type="PTM">
    <text evidence="12">Formation of the three residue Trp-Tyr-Met cross-link is important for the catalase, but not the peroxidase activity of the enzyme.</text>
</comment>
<keyword evidence="6 12" id="KW-0376">Hydrogen peroxide</keyword>
<comment type="caution">
    <text evidence="12">Lacks conserved residue(s) required for the propagation of feature annotation.</text>
</comment>
<feature type="active site" description="Proton acceptor" evidence="12">
    <location>
        <position position="81"/>
    </location>
</feature>
<keyword evidence="1 12" id="KW-0575">Peroxidase</keyword>
<evidence type="ECO:0000256" key="14">
    <source>
        <dbReference type="SAM" id="MobiDB-lite"/>
    </source>
</evidence>
<evidence type="ECO:0000256" key="5">
    <source>
        <dbReference type="ARBA" id="ARBA00023004"/>
    </source>
</evidence>
<keyword evidence="4 12" id="KW-0560">Oxidoreductase</keyword>
<dbReference type="Gene3D" id="1.10.520.10">
    <property type="match status" value="2"/>
</dbReference>
<feature type="binding site" description="axial binding residue" evidence="12">
    <location>
        <position position="244"/>
    </location>
    <ligand>
        <name>heme b</name>
        <dbReference type="ChEBI" id="CHEBI:60344"/>
    </ligand>
    <ligandPart>
        <name>Fe</name>
        <dbReference type="ChEBI" id="CHEBI:18248"/>
    </ligandPart>
</feature>
<evidence type="ECO:0000256" key="2">
    <source>
        <dbReference type="ARBA" id="ARBA00022617"/>
    </source>
</evidence>
<proteinExistence type="inferred from homology"/>
<dbReference type="SUPFAM" id="SSF48113">
    <property type="entry name" value="Heme-dependent peroxidases"/>
    <property type="match status" value="2"/>
</dbReference>
<dbReference type="HAMAP" id="MF_01961">
    <property type="entry name" value="Catal_peroxid"/>
    <property type="match status" value="1"/>
</dbReference>
<dbReference type="NCBIfam" id="NF011635">
    <property type="entry name" value="PRK15061.1"/>
    <property type="match status" value="1"/>
</dbReference>
<feature type="cross-link" description="Tryptophyl-tyrosyl-methioninium (Tyr-Met) (with Trp-80)" evidence="12">
    <location>
        <begin position="203"/>
        <end position="229"/>
    </location>
</feature>
<evidence type="ECO:0000313" key="16">
    <source>
        <dbReference type="EMBL" id="MCO6042646.1"/>
    </source>
</evidence>
<feature type="domain" description="Plant heme peroxidase family profile" evidence="15">
    <location>
        <begin position="114"/>
        <end position="409"/>
    </location>
</feature>
<dbReference type="GO" id="GO:0005829">
    <property type="term" value="C:cytosol"/>
    <property type="evidence" value="ECO:0007669"/>
    <property type="project" value="UniProtKB-ARBA"/>
</dbReference>
<dbReference type="PROSITE" id="PS50873">
    <property type="entry name" value="PEROXIDASE_4"/>
    <property type="match status" value="1"/>
</dbReference>
<evidence type="ECO:0000256" key="11">
    <source>
        <dbReference type="ARBA" id="ARBA00074141"/>
    </source>
</evidence>
<dbReference type="EMBL" id="JAMXLR010000006">
    <property type="protein sequence ID" value="MCO6042646.1"/>
    <property type="molecule type" value="Genomic_DNA"/>
</dbReference>
<comment type="function">
    <text evidence="12">Bifunctional enzyme with both catalase and broad-spectrum peroxidase activity.</text>
</comment>
<evidence type="ECO:0000313" key="17">
    <source>
        <dbReference type="Proteomes" id="UP001155241"/>
    </source>
</evidence>
<gene>
    <name evidence="12 16" type="primary">katG</name>
    <name evidence="16" type="ORF">NG895_01885</name>
</gene>
<dbReference type="GO" id="GO:0070301">
    <property type="term" value="P:cellular response to hydrogen peroxide"/>
    <property type="evidence" value="ECO:0007669"/>
    <property type="project" value="TreeGrafter"/>
</dbReference>
<comment type="caution">
    <text evidence="16">The sequence shown here is derived from an EMBL/GenBank/DDBJ whole genome shotgun (WGS) entry which is preliminary data.</text>
</comment>
<dbReference type="AlphaFoldDB" id="A0A9X2FEL0"/>
<dbReference type="Pfam" id="PF00141">
    <property type="entry name" value="peroxidase"/>
    <property type="match status" value="2"/>
</dbReference>